<reference evidence="1 2" key="1">
    <citation type="journal article" date="2019" name="Nat. Ecol. Evol.">
        <title>Megaphylogeny resolves global patterns of mushroom evolution.</title>
        <authorList>
            <person name="Varga T."/>
            <person name="Krizsan K."/>
            <person name="Foldi C."/>
            <person name="Dima B."/>
            <person name="Sanchez-Garcia M."/>
            <person name="Sanchez-Ramirez S."/>
            <person name="Szollosi G.J."/>
            <person name="Szarkandi J.G."/>
            <person name="Papp V."/>
            <person name="Albert L."/>
            <person name="Andreopoulos W."/>
            <person name="Angelini C."/>
            <person name="Antonin V."/>
            <person name="Barry K.W."/>
            <person name="Bougher N.L."/>
            <person name="Buchanan P."/>
            <person name="Buyck B."/>
            <person name="Bense V."/>
            <person name="Catcheside P."/>
            <person name="Chovatia M."/>
            <person name="Cooper J."/>
            <person name="Damon W."/>
            <person name="Desjardin D."/>
            <person name="Finy P."/>
            <person name="Geml J."/>
            <person name="Haridas S."/>
            <person name="Hughes K."/>
            <person name="Justo A."/>
            <person name="Karasinski D."/>
            <person name="Kautmanova I."/>
            <person name="Kiss B."/>
            <person name="Kocsube S."/>
            <person name="Kotiranta H."/>
            <person name="LaButti K.M."/>
            <person name="Lechner B.E."/>
            <person name="Liimatainen K."/>
            <person name="Lipzen A."/>
            <person name="Lukacs Z."/>
            <person name="Mihaltcheva S."/>
            <person name="Morgado L.N."/>
            <person name="Niskanen T."/>
            <person name="Noordeloos M.E."/>
            <person name="Ohm R.A."/>
            <person name="Ortiz-Santana B."/>
            <person name="Ovrebo C."/>
            <person name="Racz N."/>
            <person name="Riley R."/>
            <person name="Savchenko A."/>
            <person name="Shiryaev A."/>
            <person name="Soop K."/>
            <person name="Spirin V."/>
            <person name="Szebenyi C."/>
            <person name="Tomsovsky M."/>
            <person name="Tulloss R.E."/>
            <person name="Uehling J."/>
            <person name="Grigoriev I.V."/>
            <person name="Vagvolgyi C."/>
            <person name="Papp T."/>
            <person name="Martin F.M."/>
            <person name="Miettinen O."/>
            <person name="Hibbett D.S."/>
            <person name="Nagy L.G."/>
        </authorList>
    </citation>
    <scope>NUCLEOTIDE SEQUENCE [LARGE SCALE GENOMIC DNA]</scope>
    <source>
        <strain evidence="1 2">CBS 962.96</strain>
    </source>
</reference>
<name>A0A4S8LEU1_DENBC</name>
<proteinExistence type="predicted"/>
<keyword evidence="2" id="KW-1185">Reference proteome</keyword>
<evidence type="ECO:0000313" key="2">
    <source>
        <dbReference type="Proteomes" id="UP000297245"/>
    </source>
</evidence>
<dbReference type="EMBL" id="ML179457">
    <property type="protein sequence ID" value="THU87290.1"/>
    <property type="molecule type" value="Genomic_DNA"/>
</dbReference>
<dbReference type="Proteomes" id="UP000297245">
    <property type="component" value="Unassembled WGS sequence"/>
</dbReference>
<accession>A0A4S8LEU1</accession>
<evidence type="ECO:0000313" key="1">
    <source>
        <dbReference type="EMBL" id="THU87290.1"/>
    </source>
</evidence>
<organism evidence="1 2">
    <name type="scientific">Dendrothele bispora (strain CBS 962.96)</name>
    <dbReference type="NCBI Taxonomy" id="1314807"/>
    <lineage>
        <taxon>Eukaryota</taxon>
        <taxon>Fungi</taxon>
        <taxon>Dikarya</taxon>
        <taxon>Basidiomycota</taxon>
        <taxon>Agaricomycotina</taxon>
        <taxon>Agaricomycetes</taxon>
        <taxon>Agaricomycetidae</taxon>
        <taxon>Agaricales</taxon>
        <taxon>Agaricales incertae sedis</taxon>
        <taxon>Dendrothele</taxon>
    </lineage>
</organism>
<dbReference type="OrthoDB" id="3245961at2759"/>
<protein>
    <submittedName>
        <fullName evidence="1">Uncharacterized protein</fullName>
    </submittedName>
</protein>
<sequence length="89" mass="10079">NILVGFDGEESARWKDSYTRDPTFGSIILALKEGKDKDGSHDTRYHYSEEGLLFCEDWNGNYRLCVPAELRNQIMAEVHDSKTESAHGG</sequence>
<dbReference type="AlphaFoldDB" id="A0A4S8LEU1"/>
<gene>
    <name evidence="1" type="ORF">K435DRAFT_618894</name>
</gene>
<feature type="non-terminal residue" evidence="1">
    <location>
        <position position="89"/>
    </location>
</feature>
<feature type="non-terminal residue" evidence="1">
    <location>
        <position position="1"/>
    </location>
</feature>
<dbReference type="Gene3D" id="1.10.340.70">
    <property type="match status" value="1"/>
</dbReference>